<proteinExistence type="predicted"/>
<name>A0A0C2S6U2_AMAMK</name>
<keyword evidence="2" id="KW-1185">Reference proteome</keyword>
<dbReference type="Proteomes" id="UP000054549">
    <property type="component" value="Unassembled WGS sequence"/>
</dbReference>
<dbReference type="HOGENOM" id="CLU_2196248_0_0_1"/>
<protein>
    <submittedName>
        <fullName evidence="1">Uncharacterized protein</fullName>
    </submittedName>
</protein>
<organism evidence="1 2">
    <name type="scientific">Amanita muscaria (strain Koide BX008)</name>
    <dbReference type="NCBI Taxonomy" id="946122"/>
    <lineage>
        <taxon>Eukaryota</taxon>
        <taxon>Fungi</taxon>
        <taxon>Dikarya</taxon>
        <taxon>Basidiomycota</taxon>
        <taxon>Agaricomycotina</taxon>
        <taxon>Agaricomycetes</taxon>
        <taxon>Agaricomycetidae</taxon>
        <taxon>Agaricales</taxon>
        <taxon>Pluteineae</taxon>
        <taxon>Amanitaceae</taxon>
        <taxon>Amanita</taxon>
    </lineage>
</organism>
<reference evidence="1 2" key="1">
    <citation type="submission" date="2014-04" db="EMBL/GenBank/DDBJ databases">
        <title>Evolutionary Origins and Diversification of the Mycorrhizal Mutualists.</title>
        <authorList>
            <consortium name="DOE Joint Genome Institute"/>
            <consortium name="Mycorrhizal Genomics Consortium"/>
            <person name="Kohler A."/>
            <person name="Kuo A."/>
            <person name="Nagy L.G."/>
            <person name="Floudas D."/>
            <person name="Copeland A."/>
            <person name="Barry K.W."/>
            <person name="Cichocki N."/>
            <person name="Veneault-Fourrey C."/>
            <person name="LaButti K."/>
            <person name="Lindquist E.A."/>
            <person name="Lipzen A."/>
            <person name="Lundell T."/>
            <person name="Morin E."/>
            <person name="Murat C."/>
            <person name="Riley R."/>
            <person name="Ohm R."/>
            <person name="Sun H."/>
            <person name="Tunlid A."/>
            <person name="Henrissat B."/>
            <person name="Grigoriev I.V."/>
            <person name="Hibbett D.S."/>
            <person name="Martin F."/>
        </authorList>
    </citation>
    <scope>NUCLEOTIDE SEQUENCE [LARGE SCALE GENOMIC DNA]</scope>
    <source>
        <strain evidence="1 2">Koide BX008</strain>
    </source>
</reference>
<gene>
    <name evidence="1" type="ORF">M378DRAFT_15561</name>
</gene>
<evidence type="ECO:0000313" key="1">
    <source>
        <dbReference type="EMBL" id="KIL58455.1"/>
    </source>
</evidence>
<sequence>MAVTGVIGVEHSSNGTGVQHDIEKNKHPRLVGGKVAELHNRHLEVDDLVVRLSALSIRVHRSALPDDCSTAVMHGSADFKLSSSFFLAFGRQGQEEQAGTNDDFESSR</sequence>
<dbReference type="AlphaFoldDB" id="A0A0C2S6U2"/>
<dbReference type="EMBL" id="KN818338">
    <property type="protein sequence ID" value="KIL58455.1"/>
    <property type="molecule type" value="Genomic_DNA"/>
</dbReference>
<accession>A0A0C2S6U2</accession>
<dbReference type="InParanoid" id="A0A0C2S6U2"/>
<evidence type="ECO:0000313" key="2">
    <source>
        <dbReference type="Proteomes" id="UP000054549"/>
    </source>
</evidence>